<dbReference type="SMART" id="SM01027">
    <property type="entry name" value="Beta-Casp"/>
    <property type="match status" value="1"/>
</dbReference>
<dbReference type="Proteomes" id="UP000031516">
    <property type="component" value="Unassembled WGS sequence"/>
</dbReference>
<dbReference type="CDD" id="cd16293">
    <property type="entry name" value="CPSF2-like_MBL-fold"/>
    <property type="match status" value="1"/>
</dbReference>
<comment type="similarity">
    <text evidence="4">Belongs to the metallo-beta-lactamase superfamily. RNA-metabolizing metallo-beta-lactamase-like family. CPSF2/YSH1 subfamily.</text>
</comment>
<protein>
    <recommendedName>
        <fullName evidence="4">Cleavage and polyadenylation specificity factor subunit 2</fullName>
    </recommendedName>
    <alternativeName>
        <fullName evidence="4">Cleavage and polyadenylation specificity factor 100 kDa subunit</fullName>
    </alternativeName>
</protein>
<comment type="subcellular location">
    <subcellularLocation>
        <location evidence="1 4">Nucleus</location>
    </subcellularLocation>
</comment>
<evidence type="ECO:0000256" key="5">
    <source>
        <dbReference type="SAM" id="MobiDB-lite"/>
    </source>
</evidence>
<evidence type="ECO:0000256" key="4">
    <source>
        <dbReference type="RuleBase" id="RU365006"/>
    </source>
</evidence>
<feature type="region of interest" description="Disordered" evidence="5">
    <location>
        <begin position="525"/>
        <end position="546"/>
    </location>
</feature>
<evidence type="ECO:0000313" key="8">
    <source>
        <dbReference type="Proteomes" id="UP000031516"/>
    </source>
</evidence>
<dbReference type="InterPro" id="IPR036866">
    <property type="entry name" value="RibonucZ/Hydroxyglut_hydro"/>
</dbReference>
<dbReference type="PANTHER" id="PTHR45922:SF1">
    <property type="entry name" value="CLEAVAGE AND POLYADENYLATION SPECIFICITY FACTOR SUBUNIT 2"/>
    <property type="match status" value="1"/>
</dbReference>
<feature type="domain" description="Beta-Casp" evidence="6">
    <location>
        <begin position="241"/>
        <end position="369"/>
    </location>
</feature>
<evidence type="ECO:0000313" key="7">
    <source>
        <dbReference type="EMBL" id="CDO95899.1"/>
    </source>
</evidence>
<accession>A0A0A8LAG4</accession>
<dbReference type="GO" id="GO:0006397">
    <property type="term" value="P:mRNA processing"/>
    <property type="evidence" value="ECO:0007669"/>
    <property type="project" value="UniProtKB-KW"/>
</dbReference>
<organism evidence="7 8">
    <name type="scientific">Kluyveromyces dobzhanskii CBS 2104</name>
    <dbReference type="NCBI Taxonomy" id="1427455"/>
    <lineage>
        <taxon>Eukaryota</taxon>
        <taxon>Fungi</taxon>
        <taxon>Dikarya</taxon>
        <taxon>Ascomycota</taxon>
        <taxon>Saccharomycotina</taxon>
        <taxon>Saccharomycetes</taxon>
        <taxon>Saccharomycetales</taxon>
        <taxon>Saccharomycetaceae</taxon>
        <taxon>Kluyveromyces</taxon>
    </lineage>
</organism>
<dbReference type="EMBL" id="CCBQ010000045">
    <property type="protein sequence ID" value="CDO95899.1"/>
    <property type="molecule type" value="Genomic_DNA"/>
</dbReference>
<dbReference type="GO" id="GO:0003723">
    <property type="term" value="F:RNA binding"/>
    <property type="evidence" value="ECO:0007669"/>
    <property type="project" value="UniProtKB-KW"/>
</dbReference>
<gene>
    <name evidence="7" type="ORF">KLDO_g4123</name>
</gene>
<feature type="compositionally biased region" description="Polar residues" evidence="5">
    <location>
        <begin position="526"/>
        <end position="538"/>
    </location>
</feature>
<dbReference type="Gene3D" id="3.60.15.10">
    <property type="entry name" value="Ribonuclease Z/Hydroxyacylglutathione hydrolase-like"/>
    <property type="match status" value="2"/>
</dbReference>
<dbReference type="InterPro" id="IPR025069">
    <property type="entry name" value="Cpsf2_C"/>
</dbReference>
<evidence type="ECO:0000256" key="2">
    <source>
        <dbReference type="ARBA" id="ARBA00022664"/>
    </source>
</evidence>
<keyword evidence="4" id="KW-0694">RNA-binding</keyword>
<evidence type="ECO:0000259" key="6">
    <source>
        <dbReference type="SMART" id="SM01027"/>
    </source>
</evidence>
<comment type="caution">
    <text evidence="7">The sequence shown here is derived from an EMBL/GenBank/DDBJ whole genome shotgun (WGS) entry which is preliminary data.</text>
</comment>
<dbReference type="InterPro" id="IPR035639">
    <property type="entry name" value="CPSF2_MBL"/>
</dbReference>
<dbReference type="InterPro" id="IPR001279">
    <property type="entry name" value="Metallo-B-lactamas"/>
</dbReference>
<dbReference type="SUPFAM" id="SSF56281">
    <property type="entry name" value="Metallo-hydrolase/oxidoreductase"/>
    <property type="match status" value="1"/>
</dbReference>
<dbReference type="OrthoDB" id="64353at2759"/>
<sequence length="801" mass="89759">MKEDKQQVRFENVIILLDPGWNGEGSFDDCEQFWTPYISEIDIVLISQPTIECLGSYSMMFKQFLAHFRPRIQVYGTLPVSNLGRVNSIDLLTSVGILGPFSDAVMDLEDVESSFDLIDTVKYSQTVDLKSKFDGLSLEAHNSGYAPGGTIWTIITSSEKILYAPRWNHTRDTILNSADLLDNTGNPTSFMMHPTSVITDVSLIGSAEPQRKRAEHFTDTMKRAIQMNNSVLIPAEVGGKLLELVVLVNNFLYESKKGGMKHDIPVFLVSYSRGRSLTYAKSMLEWLSSQVVKTWESRDSRSPFDIVSRLRVVTPEGLGGYTGQKICLVSEVDDILSQTINKLCSKDKVTIILTERHTNTPIKHPLRKLNDKWQQAIKNGSRSALDGNPITVSDSMSLRIMKKTILNKKDADKVRETIKARNEIREKSIQEFTVKNNEVNAAAAILFDADDESSDEEGVGAMDARGKSGSTHVKVEVPVDITVGGDSTATGKHLMFQFHPVKIKSDDYGDVVNLKNFLPQEEPYDQAQSLKRSLNNSNDYGDEEDDDIYEVLDSRTRKSKNRKVDHSIRKQEDDDDITYLDPLKSDIYERTIVETKIGIRCSLVYIDLTSVVNARSISIIWPAIKPRKVIIIPSSATRDNNVITNLTKRNVDVLVTEFNKPNEMDTSVKAIDISIDPSLDQLLNWQRISRSFTVAHVVGKLVTETDPKVPHREKVILKPLNNPLALHSRSSLRIGDVRLPELKRRLTAENHKAEFQGEGTLVVDGKVSVRKINDAETIVDGSPSDVFYKVKSAVSDMLANV</sequence>
<dbReference type="GO" id="GO:0005847">
    <property type="term" value="C:mRNA cleavage and polyadenylation specificity factor complex"/>
    <property type="evidence" value="ECO:0007669"/>
    <property type="project" value="InterPro"/>
</dbReference>
<dbReference type="Pfam" id="PF13299">
    <property type="entry name" value="CPSF100_C"/>
    <property type="match status" value="1"/>
</dbReference>
<keyword evidence="3 4" id="KW-0539">Nucleus</keyword>
<dbReference type="Pfam" id="PF16661">
    <property type="entry name" value="Lactamase_B_6"/>
    <property type="match status" value="1"/>
</dbReference>
<keyword evidence="2 4" id="KW-0507">mRNA processing</keyword>
<dbReference type="InterPro" id="IPR027075">
    <property type="entry name" value="CPSF2"/>
</dbReference>
<dbReference type="AlphaFoldDB" id="A0A0A8LAG4"/>
<proteinExistence type="inferred from homology"/>
<evidence type="ECO:0000256" key="3">
    <source>
        <dbReference type="ARBA" id="ARBA00023242"/>
    </source>
</evidence>
<reference evidence="7 8" key="1">
    <citation type="submission" date="2014-03" db="EMBL/GenBank/DDBJ databases">
        <title>The genome of Kluyveromyces dobzhanskii.</title>
        <authorList>
            <person name="Nystedt B."/>
            <person name="Astrom S."/>
        </authorList>
    </citation>
    <scope>NUCLEOTIDE SEQUENCE [LARGE SCALE GENOMIC DNA]</scope>
    <source>
        <strain evidence="7 8">CBS 2104</strain>
    </source>
</reference>
<dbReference type="PANTHER" id="PTHR45922">
    <property type="entry name" value="CLEAVAGE AND POLYADENYLATION SPECIFICITY FACTOR SUBUNIT 2"/>
    <property type="match status" value="1"/>
</dbReference>
<keyword evidence="8" id="KW-1185">Reference proteome</keyword>
<dbReference type="InterPro" id="IPR022712">
    <property type="entry name" value="Beta_Casp"/>
</dbReference>
<evidence type="ECO:0000256" key="1">
    <source>
        <dbReference type="ARBA" id="ARBA00004123"/>
    </source>
</evidence>
<name>A0A0A8LAG4_9SACH</name>